<dbReference type="PROSITE" id="PS50296">
    <property type="entry name" value="SUI1"/>
    <property type="match status" value="1"/>
</dbReference>
<dbReference type="Pfam" id="PF21023">
    <property type="entry name" value="DENR_N"/>
    <property type="match status" value="1"/>
</dbReference>
<feature type="transmembrane region" description="Helical" evidence="3">
    <location>
        <begin position="37"/>
        <end position="67"/>
    </location>
</feature>
<evidence type="ECO:0000259" key="4">
    <source>
        <dbReference type="PROSITE" id="PS50296"/>
    </source>
</evidence>
<evidence type="ECO:0000256" key="1">
    <source>
        <dbReference type="ARBA" id="ARBA00007514"/>
    </source>
</evidence>
<feature type="region of interest" description="Disordered" evidence="2">
    <location>
        <begin position="308"/>
        <end position="341"/>
    </location>
</feature>
<dbReference type="InterPro" id="IPR005873">
    <property type="entry name" value="DENR_eukaryotes"/>
</dbReference>
<dbReference type="CDD" id="cd11607">
    <property type="entry name" value="DENR_C"/>
    <property type="match status" value="1"/>
</dbReference>
<comment type="similarity">
    <text evidence="1">Belongs to the DENR family.</text>
</comment>
<dbReference type="InterPro" id="IPR048517">
    <property type="entry name" value="DENR_N"/>
</dbReference>
<dbReference type="InterPro" id="IPR004864">
    <property type="entry name" value="LEA_2"/>
</dbReference>
<feature type="non-terminal residue" evidence="5">
    <location>
        <position position="445"/>
    </location>
</feature>
<evidence type="ECO:0000313" key="6">
    <source>
        <dbReference type="Proteomes" id="UP000824890"/>
    </source>
</evidence>
<feature type="domain" description="SUI1" evidence="4">
    <location>
        <begin position="349"/>
        <end position="420"/>
    </location>
</feature>
<gene>
    <name evidence="5" type="ORF">HID58_039322</name>
</gene>
<evidence type="ECO:0000256" key="2">
    <source>
        <dbReference type="SAM" id="MobiDB-lite"/>
    </source>
</evidence>
<dbReference type="PANTHER" id="PTHR12789:SF0">
    <property type="entry name" value="DENSITY-REGULATED PROTEIN"/>
    <property type="match status" value="1"/>
</dbReference>
<keyword evidence="6" id="KW-1185">Reference proteome</keyword>
<dbReference type="InterPro" id="IPR046447">
    <property type="entry name" value="DENR_C"/>
</dbReference>
<organism evidence="5 6">
    <name type="scientific">Brassica napus</name>
    <name type="common">Rape</name>
    <dbReference type="NCBI Taxonomy" id="3708"/>
    <lineage>
        <taxon>Eukaryota</taxon>
        <taxon>Viridiplantae</taxon>
        <taxon>Streptophyta</taxon>
        <taxon>Embryophyta</taxon>
        <taxon>Tracheophyta</taxon>
        <taxon>Spermatophyta</taxon>
        <taxon>Magnoliopsida</taxon>
        <taxon>eudicotyledons</taxon>
        <taxon>Gunneridae</taxon>
        <taxon>Pentapetalae</taxon>
        <taxon>rosids</taxon>
        <taxon>malvids</taxon>
        <taxon>Brassicales</taxon>
        <taxon>Brassicaceae</taxon>
        <taxon>Brassiceae</taxon>
        <taxon>Brassica</taxon>
    </lineage>
</organism>
<feature type="compositionally biased region" description="Low complexity" evidence="2">
    <location>
        <begin position="317"/>
        <end position="326"/>
    </location>
</feature>
<dbReference type="Proteomes" id="UP000824890">
    <property type="component" value="Unassembled WGS sequence"/>
</dbReference>
<dbReference type="EMBL" id="JAGKQM010000010">
    <property type="protein sequence ID" value="KAH0907495.1"/>
    <property type="molecule type" value="Genomic_DNA"/>
</dbReference>
<dbReference type="PANTHER" id="PTHR12789">
    <property type="entry name" value="DENSITY-REGULATED PROTEIN HOMOLOG"/>
    <property type="match status" value="1"/>
</dbReference>
<dbReference type="InterPro" id="IPR050318">
    <property type="entry name" value="DENR/SUI1_TIF"/>
</dbReference>
<comment type="caution">
    <text evidence="5">The sequence shown here is derived from an EMBL/GenBank/DDBJ whole genome shotgun (WGS) entry which is preliminary data.</text>
</comment>
<sequence>MSNQKPQVYIPANRPVYRPQPYSRHHHHQSRPSCRRVCCCCCFWSILIFLLLALMAAIAATAVYVIYHPRPPSFSVPSLRISRLNLTTASDTSVSHLSSFFNFTLLSENPNQHLTFSYNPFAVTVKSVKSGETLANGTVPAFFSDNKNKTTFRGVIATSTSARELDPEEARRLKSDLTRARVGLEIEMRTKVKMQMGKVKSEGVEIKVTCRGFEGTVPKGKTPTVATSKQSKCKSDLSVKVWKWKKLEPAKVLYCGVCSLPAEYCEFGPDFGRCKPWLVENAPDLYPDLLKEANEKAADNVSDKLQSVGISSGGADGAPSSSQSGGTSKKEEAKRLPGGKLKKKDRQEVIIEKVVRNKRKSITIVKGLELFGIKLSDASKKLGKKFATGASVVKGPTEKEQIDVQGDIIYDIVEFITDTWPDVPERSIFFIEDGKKVQAGCDNPC</sequence>
<reference evidence="5 6" key="1">
    <citation type="submission" date="2021-05" db="EMBL/GenBank/DDBJ databases">
        <title>Genome Assembly of Synthetic Allotetraploid Brassica napus Reveals Homoeologous Exchanges between Subgenomes.</title>
        <authorList>
            <person name="Davis J.T."/>
        </authorList>
    </citation>
    <scope>NUCLEOTIDE SEQUENCE [LARGE SCALE GENOMIC DNA]</scope>
    <source>
        <strain evidence="6">cv. Da-Ae</strain>
        <tissue evidence="5">Seedling</tissue>
    </source>
</reference>
<dbReference type="InterPro" id="IPR036877">
    <property type="entry name" value="SUI1_dom_sf"/>
</dbReference>
<proteinExistence type="inferred from homology"/>
<dbReference type="Pfam" id="PF03168">
    <property type="entry name" value="LEA_2"/>
    <property type="match status" value="1"/>
</dbReference>
<keyword evidence="3" id="KW-1133">Transmembrane helix</keyword>
<dbReference type="SUPFAM" id="SSF55159">
    <property type="entry name" value="eIF1-like"/>
    <property type="match status" value="1"/>
</dbReference>
<protein>
    <recommendedName>
        <fullName evidence="4">SUI1 domain-containing protein</fullName>
    </recommendedName>
</protein>
<name>A0ABQ8BTE6_BRANA</name>
<dbReference type="InterPro" id="IPR001950">
    <property type="entry name" value="SUI1"/>
</dbReference>
<accession>A0ABQ8BTE6</accession>
<dbReference type="NCBIfam" id="TIGR01159">
    <property type="entry name" value="DRP1"/>
    <property type="match status" value="1"/>
</dbReference>
<dbReference type="Gene3D" id="3.30.780.10">
    <property type="entry name" value="SUI1-like domain"/>
    <property type="match status" value="1"/>
</dbReference>
<evidence type="ECO:0000256" key="3">
    <source>
        <dbReference type="SAM" id="Phobius"/>
    </source>
</evidence>
<dbReference type="Pfam" id="PF01253">
    <property type="entry name" value="SUI1"/>
    <property type="match status" value="1"/>
</dbReference>
<keyword evidence="3" id="KW-0472">Membrane</keyword>
<keyword evidence="3" id="KW-0812">Transmembrane</keyword>
<evidence type="ECO:0000313" key="5">
    <source>
        <dbReference type="EMBL" id="KAH0907495.1"/>
    </source>
</evidence>